<dbReference type="PANTHER" id="PTHR47059">
    <property type="entry name" value="TETRATRICOPEPTIDE REPEAT PROTEIN 32"/>
    <property type="match status" value="1"/>
</dbReference>
<dbReference type="InterPro" id="IPR011990">
    <property type="entry name" value="TPR-like_helical_dom_sf"/>
</dbReference>
<dbReference type="EMBL" id="JBCGDO010000027">
    <property type="protein sequence ID" value="MEM0543801.1"/>
    <property type="molecule type" value="Genomic_DNA"/>
</dbReference>
<dbReference type="PANTHER" id="PTHR47059:SF1">
    <property type="entry name" value="TETRATRICOPEPTIDE REPEAT PROTEIN 32"/>
    <property type="match status" value="1"/>
</dbReference>
<protein>
    <recommendedName>
        <fullName evidence="4">Tetratricopeptide repeat protein</fullName>
    </recommendedName>
</protein>
<keyword evidence="3" id="KW-1185">Reference proteome</keyword>
<feature type="repeat" description="TPR" evidence="1">
    <location>
        <begin position="33"/>
        <end position="66"/>
    </location>
</feature>
<dbReference type="InterPro" id="IPR019734">
    <property type="entry name" value="TPR_rpt"/>
</dbReference>
<dbReference type="SMART" id="SM00028">
    <property type="entry name" value="TPR"/>
    <property type="match status" value="4"/>
</dbReference>
<evidence type="ECO:0000313" key="3">
    <source>
        <dbReference type="Proteomes" id="UP001460072"/>
    </source>
</evidence>
<keyword evidence="1" id="KW-0802">TPR repeat</keyword>
<evidence type="ECO:0008006" key="4">
    <source>
        <dbReference type="Google" id="ProtNLM"/>
    </source>
</evidence>
<evidence type="ECO:0000313" key="2">
    <source>
        <dbReference type="EMBL" id="MEM0543801.1"/>
    </source>
</evidence>
<dbReference type="Gene3D" id="1.25.40.10">
    <property type="entry name" value="Tetratricopeptide repeat domain"/>
    <property type="match status" value="2"/>
</dbReference>
<feature type="repeat" description="TPR" evidence="1">
    <location>
        <begin position="67"/>
        <end position="100"/>
    </location>
</feature>
<reference evidence="2 3" key="1">
    <citation type="submission" date="2024-03" db="EMBL/GenBank/DDBJ databases">
        <title>Two novel species of the genus Flavobacterium exhibiting potentially degradation of complex polysaccharides.</title>
        <authorList>
            <person name="Lian X."/>
        </authorList>
    </citation>
    <scope>NUCLEOTIDE SEQUENCE [LARGE SCALE GENOMIC DNA]</scope>
    <source>
        <strain evidence="3">j3</strain>
    </source>
</reference>
<comment type="caution">
    <text evidence="2">The sequence shown here is derived from an EMBL/GenBank/DDBJ whole genome shotgun (WGS) entry which is preliminary data.</text>
</comment>
<organism evidence="2 3">
    <name type="scientific">Flavobacterium aureirubrum</name>
    <dbReference type="NCBI Taxonomy" id="3133147"/>
    <lineage>
        <taxon>Bacteria</taxon>
        <taxon>Pseudomonadati</taxon>
        <taxon>Bacteroidota</taxon>
        <taxon>Flavobacteriia</taxon>
        <taxon>Flavobacteriales</taxon>
        <taxon>Flavobacteriaceae</taxon>
        <taxon>Flavobacterium</taxon>
    </lineage>
</organism>
<dbReference type="RefSeq" id="WP_342696977.1">
    <property type="nucleotide sequence ID" value="NZ_JBCGDO010000027.1"/>
</dbReference>
<gene>
    <name evidence="2" type="ORF">WFZ85_14345</name>
</gene>
<accession>A0ABU9N916</accession>
<dbReference type="Proteomes" id="UP001460072">
    <property type="component" value="Unassembled WGS sequence"/>
</dbReference>
<dbReference type="Pfam" id="PF13181">
    <property type="entry name" value="TPR_8"/>
    <property type="match status" value="1"/>
</dbReference>
<dbReference type="SUPFAM" id="SSF48452">
    <property type="entry name" value="TPR-like"/>
    <property type="match status" value="1"/>
</dbReference>
<dbReference type="PROSITE" id="PS50005">
    <property type="entry name" value="TPR"/>
    <property type="match status" value="2"/>
</dbReference>
<evidence type="ECO:0000256" key="1">
    <source>
        <dbReference type="PROSITE-ProRule" id="PRU00339"/>
    </source>
</evidence>
<sequence>MKTIILFIFFPLLSFSQNIIQEKDLLGEDLSFENSYYSEGIRQYAFGNFQEAILQFNKALNLSPEQESIYANRADAKFALNDFRGAILDYGKSIELNPTNYSYNNRGLAKFKLEDFRGAINDYNLALIEVEKEINKPRTDPEFTNDYDKEQKAKIQSNRGNAKFMLHDFIGAISDYDLALEHYDIDLTYFNRGIAKIKLGQKDTGCLDLSKSGELGLAQAYDIIKKYCN</sequence>
<name>A0ABU9N916_9FLAO</name>
<proteinExistence type="predicted"/>